<evidence type="ECO:0000256" key="4">
    <source>
        <dbReference type="SAM" id="Phobius"/>
    </source>
</evidence>
<dbReference type="SUPFAM" id="SSF54862">
    <property type="entry name" value="4Fe-4S ferredoxins"/>
    <property type="match status" value="2"/>
</dbReference>
<feature type="transmembrane region" description="Helical" evidence="4">
    <location>
        <begin position="111"/>
        <end position="135"/>
    </location>
</feature>
<dbReference type="PROSITE" id="PS00198">
    <property type="entry name" value="4FE4S_FER_1"/>
    <property type="match status" value="2"/>
</dbReference>
<protein>
    <submittedName>
        <fullName evidence="6">Anaerobic dimethyl sulfoxide reductase chain C</fullName>
    </submittedName>
</protein>
<organism evidence="6 7">
    <name type="scientific">Cronobacter condimenti 1330</name>
    <dbReference type="NCBI Taxonomy" id="1073999"/>
    <lineage>
        <taxon>Bacteria</taxon>
        <taxon>Pseudomonadati</taxon>
        <taxon>Pseudomonadota</taxon>
        <taxon>Gammaproteobacteria</taxon>
        <taxon>Enterobacterales</taxon>
        <taxon>Enterobacteriaceae</taxon>
        <taxon>Cronobacter</taxon>
    </lineage>
</organism>
<dbReference type="AlphaFoldDB" id="K8A6I6"/>
<dbReference type="Pfam" id="PF13187">
    <property type="entry name" value="Fer4_9"/>
    <property type="match status" value="1"/>
</dbReference>
<evidence type="ECO:0000256" key="3">
    <source>
        <dbReference type="ARBA" id="ARBA00023014"/>
    </source>
</evidence>
<dbReference type="EMBL" id="CAKW01000020">
    <property type="protein sequence ID" value="CCJ71199.1"/>
    <property type="molecule type" value="Genomic_DNA"/>
</dbReference>
<evidence type="ECO:0000313" key="7">
    <source>
        <dbReference type="Proteomes" id="UP000009340"/>
    </source>
</evidence>
<dbReference type="eggNOG" id="COG3302">
    <property type="taxonomic scope" value="Bacteria"/>
</dbReference>
<dbReference type="PANTHER" id="PTHR38095">
    <property type="entry name" value="ANAEROBIC DIMETHYL SULFOXIDE REDUCTASE CHAIN YNFH"/>
    <property type="match status" value="1"/>
</dbReference>
<feature type="domain" description="4Fe-4S ferredoxin-type" evidence="5">
    <location>
        <begin position="457"/>
        <end position="485"/>
    </location>
</feature>
<dbReference type="GO" id="GO:0046872">
    <property type="term" value="F:metal ion binding"/>
    <property type="evidence" value="ECO:0007669"/>
    <property type="project" value="UniProtKB-KW"/>
</dbReference>
<feature type="transmembrane region" description="Helical" evidence="4">
    <location>
        <begin position="222"/>
        <end position="243"/>
    </location>
</feature>
<feature type="transmembrane region" description="Helical" evidence="4">
    <location>
        <begin position="141"/>
        <end position="161"/>
    </location>
</feature>
<evidence type="ECO:0000256" key="1">
    <source>
        <dbReference type="ARBA" id="ARBA00022723"/>
    </source>
</evidence>
<evidence type="ECO:0000256" key="2">
    <source>
        <dbReference type="ARBA" id="ARBA00023004"/>
    </source>
</evidence>
<dbReference type="GO" id="GO:0009389">
    <property type="term" value="F:dimethyl sulfoxide reductase activity"/>
    <property type="evidence" value="ECO:0007669"/>
    <property type="project" value="TreeGrafter"/>
</dbReference>
<feature type="transmembrane region" description="Helical" evidence="4">
    <location>
        <begin position="181"/>
        <end position="202"/>
    </location>
</feature>
<dbReference type="Pfam" id="PF12838">
    <property type="entry name" value="Fer4_7"/>
    <property type="match status" value="1"/>
</dbReference>
<dbReference type="Gene3D" id="3.30.70.20">
    <property type="match status" value="2"/>
</dbReference>
<gene>
    <name evidence="6" type="ORF">BN137_536</name>
</gene>
<dbReference type="eggNOG" id="COG1148">
    <property type="taxonomic scope" value="Bacteria"/>
</dbReference>
<feature type="domain" description="4Fe-4S ferredoxin-type" evidence="5">
    <location>
        <begin position="486"/>
        <end position="515"/>
    </location>
</feature>
<dbReference type="InterPro" id="IPR017900">
    <property type="entry name" value="4Fe4S_Fe_S_CS"/>
</dbReference>
<feature type="transmembrane region" description="Helical" evidence="4">
    <location>
        <begin position="38"/>
        <end position="64"/>
    </location>
</feature>
<name>K8A6I6_9ENTR</name>
<sequence length="560" mass="60378">MHEFPLVLFTLLMQGAVGFTLMLCLTAGQLPRTGNATLVTFPAVLGTALAGGLGLLASTLHLGYPLNAFNALRHLSSSWLSREIALAGVFMALLGLGVLLTMTKRRMPWPLLWLAALAGMADIVAMASIYCHASVATWQHVNTWAMFLGSVVLIGAAVMQLRLALRPTGNTQANLRLERRLTLLALAMVLIRLLIQPAYYHFLAHVAVPVTFPLPSLAAFDASAGLRLMGWCCSVGGAMVLVLNMTRTQGRARARWGQSADTGRRTAAASGVLQHRGLMDLFATLAPAPPGVGARCARKRLRRSRCDRCITRCPTGALALHDGVITLARDRCTGCGICLFACPADALEHLAPLTRFYRDGVLFGPFTLPVAVEELLLWHAHYAIRAIAVDLTHDTHWLRPLAELNLLLRQRGEPGWQCMVPPATPGEMKRRLLAMPRGRVPHDVTSRRAAGAYALSFGVTLDAGRCLLCGACGHICPEGVIRFNEGTLTLDPSRCHGCGDCAAVCPVDAVSVAAGETFSVTRLRFTTARCVSCGEPWRAWAASETRCPLCRRHGFGMRGG</sequence>
<keyword evidence="2" id="KW-0408">Iron</keyword>
<dbReference type="GO" id="GO:0051536">
    <property type="term" value="F:iron-sulfur cluster binding"/>
    <property type="evidence" value="ECO:0007669"/>
    <property type="project" value="UniProtKB-KW"/>
</dbReference>
<dbReference type="Proteomes" id="UP000009340">
    <property type="component" value="Unassembled WGS sequence"/>
</dbReference>
<accession>K8A6I6</accession>
<dbReference type="PROSITE" id="PS51379">
    <property type="entry name" value="4FE4S_FER_2"/>
    <property type="match status" value="3"/>
</dbReference>
<feature type="transmembrane region" description="Helical" evidence="4">
    <location>
        <begin position="84"/>
        <end position="102"/>
    </location>
</feature>
<keyword evidence="3" id="KW-0411">Iron-sulfur</keyword>
<feature type="domain" description="4Fe-4S ferredoxin-type" evidence="5">
    <location>
        <begin position="323"/>
        <end position="352"/>
    </location>
</feature>
<dbReference type="GO" id="GO:0005886">
    <property type="term" value="C:plasma membrane"/>
    <property type="evidence" value="ECO:0007669"/>
    <property type="project" value="TreeGrafter"/>
</dbReference>
<comment type="caution">
    <text evidence="6">The sequence shown here is derived from an EMBL/GenBank/DDBJ whole genome shotgun (WGS) entry which is preliminary data.</text>
</comment>
<dbReference type="PANTHER" id="PTHR38095:SF2">
    <property type="entry name" value="ANAEROBIC DIMETHYL SULFOXIDE REDUCTASE CHAIN C"/>
    <property type="match status" value="1"/>
</dbReference>
<feature type="transmembrane region" description="Helical" evidence="4">
    <location>
        <begin position="6"/>
        <end position="26"/>
    </location>
</feature>
<dbReference type="InterPro" id="IPR007059">
    <property type="entry name" value="DmsC"/>
</dbReference>
<dbReference type="InterPro" id="IPR017896">
    <property type="entry name" value="4Fe4S_Fe-S-bd"/>
</dbReference>
<proteinExistence type="predicted"/>
<dbReference type="STRING" id="1073999.AFK62_09320"/>
<keyword evidence="1" id="KW-0479">Metal-binding</keyword>
<keyword evidence="4" id="KW-0812">Transmembrane</keyword>
<reference evidence="6" key="1">
    <citation type="submission" date="2012-07" db="EMBL/GenBank/DDBJ databases">
        <authorList>
            <person name="Cummings C."/>
        </authorList>
    </citation>
    <scope>NUCLEOTIDE SEQUENCE</scope>
    <source>
        <strain evidence="6">1330</strain>
    </source>
</reference>
<dbReference type="eggNOG" id="COG1149">
    <property type="taxonomic scope" value="Bacteria"/>
</dbReference>
<evidence type="ECO:0000313" key="6">
    <source>
        <dbReference type="EMBL" id="CCJ71199.1"/>
    </source>
</evidence>
<keyword evidence="4" id="KW-0472">Membrane</keyword>
<dbReference type="Pfam" id="PF04976">
    <property type="entry name" value="DmsC"/>
    <property type="match status" value="1"/>
</dbReference>
<dbReference type="GO" id="GO:0009390">
    <property type="term" value="C:dimethyl sulfoxide reductase complex"/>
    <property type="evidence" value="ECO:0007669"/>
    <property type="project" value="TreeGrafter"/>
</dbReference>
<evidence type="ECO:0000259" key="5">
    <source>
        <dbReference type="PROSITE" id="PS51379"/>
    </source>
</evidence>
<keyword evidence="4" id="KW-1133">Transmembrane helix</keyword>
<dbReference type="GO" id="GO:0019645">
    <property type="term" value="P:anaerobic electron transport chain"/>
    <property type="evidence" value="ECO:0007669"/>
    <property type="project" value="InterPro"/>
</dbReference>